<sequence length="99" mass="11137">MAFLSYPSPTEVELRLGPHENEILSVVRKVGWWTRAEFEGQVPGNSEVTAVILRADRGMESTIREILHRSFQIVFPAEGGESEHNASKQSFQSKRAPRA</sequence>
<evidence type="ECO:0000313" key="2">
    <source>
        <dbReference type="EMBL" id="CAA9347338.1"/>
    </source>
</evidence>
<proteinExistence type="predicted"/>
<accession>A0A6J4M1F3</accession>
<protein>
    <submittedName>
        <fullName evidence="2">Uncharacterized protein</fullName>
    </submittedName>
</protein>
<gene>
    <name evidence="2" type="ORF">AVDCRST_MAG93-6952</name>
</gene>
<organism evidence="2">
    <name type="scientific">uncultured Chloroflexia bacterium</name>
    <dbReference type="NCBI Taxonomy" id="1672391"/>
    <lineage>
        <taxon>Bacteria</taxon>
        <taxon>Bacillati</taxon>
        <taxon>Chloroflexota</taxon>
        <taxon>Chloroflexia</taxon>
        <taxon>environmental samples</taxon>
    </lineage>
</organism>
<feature type="region of interest" description="Disordered" evidence="1">
    <location>
        <begin position="78"/>
        <end position="99"/>
    </location>
</feature>
<dbReference type="EMBL" id="CADCTR010002342">
    <property type="protein sequence ID" value="CAA9347338.1"/>
    <property type="molecule type" value="Genomic_DNA"/>
</dbReference>
<name>A0A6J4M1F3_9CHLR</name>
<reference evidence="2" key="1">
    <citation type="submission" date="2020-02" db="EMBL/GenBank/DDBJ databases">
        <authorList>
            <person name="Meier V. D."/>
        </authorList>
    </citation>
    <scope>NUCLEOTIDE SEQUENCE</scope>
    <source>
        <strain evidence="2">AVDCRST_MAG93</strain>
    </source>
</reference>
<dbReference type="AlphaFoldDB" id="A0A6J4M1F3"/>
<evidence type="ECO:0000256" key="1">
    <source>
        <dbReference type="SAM" id="MobiDB-lite"/>
    </source>
</evidence>